<proteinExistence type="inferred from homology"/>
<dbReference type="GO" id="GO:0008652">
    <property type="term" value="P:amino acid biosynthetic process"/>
    <property type="evidence" value="ECO:0007669"/>
    <property type="project" value="InterPro"/>
</dbReference>
<dbReference type="EC" id="1.2.1.11" evidence="3"/>
<evidence type="ECO:0000313" key="4">
    <source>
        <dbReference type="Proteomes" id="UP000744769"/>
    </source>
</evidence>
<reference evidence="3" key="1">
    <citation type="submission" date="2020-03" db="EMBL/GenBank/DDBJ databases">
        <title>Draft sequencing of Calidifontibacter sp. DB0510.</title>
        <authorList>
            <person name="Kim D.-U."/>
        </authorList>
    </citation>
    <scope>NUCLEOTIDE SEQUENCE</scope>
    <source>
        <strain evidence="3">DB0510</strain>
    </source>
</reference>
<sequence length="351" mass="37108">MASSRPVLAVVGATGVVGQVLRSMLPTRASLWSEVRLIASDRSAGQSADLFGDGGVILPLARENFVGVDVAVFAVPAPVAAEWVPLAATTGARVIDNSGASSALPGVPLVAPDINPDALSGAPIVAGAGASTLMMVGALRTLHENWRLTEVIATTLQAVSDAGVGGVHRLYDEATQLAGNRAVGQRPGDVRRYLSDLEGESPFPAPVAFNVIPWVGDEGDGRWSGSELRVRDEVRTLLELPELRMTTTCVQVPVVTTHSVSMHLTFERRIHREDAVRALTEASNGVVLLDDPLHDEWPTPADVVGADPVFVGRVRQPADFPHSLELFLCCDNLRRGSALTLLHLAELAAQA</sequence>
<dbReference type="Proteomes" id="UP000744769">
    <property type="component" value="Unassembled WGS sequence"/>
</dbReference>
<comment type="caution">
    <text evidence="3">The sequence shown here is derived from an EMBL/GenBank/DDBJ whole genome shotgun (WGS) entry which is preliminary data.</text>
</comment>
<evidence type="ECO:0000313" key="3">
    <source>
        <dbReference type="EMBL" id="NHN56789.1"/>
    </source>
</evidence>
<dbReference type="PANTHER" id="PTHR46278">
    <property type="entry name" value="DEHYDROGENASE, PUTATIVE-RELATED"/>
    <property type="match status" value="1"/>
</dbReference>
<comment type="similarity">
    <text evidence="1">Belongs to the aspartate-semialdehyde dehydrogenase family.</text>
</comment>
<dbReference type="GO" id="GO:0046983">
    <property type="term" value="F:protein dimerization activity"/>
    <property type="evidence" value="ECO:0007669"/>
    <property type="project" value="InterPro"/>
</dbReference>
<dbReference type="Pfam" id="PF01118">
    <property type="entry name" value="Semialdhyde_dh"/>
    <property type="match status" value="1"/>
</dbReference>
<dbReference type="PIRSF" id="PIRSF000148">
    <property type="entry name" value="ASA_dh"/>
    <property type="match status" value="1"/>
</dbReference>
<dbReference type="SUPFAM" id="SSF55347">
    <property type="entry name" value="Glyceraldehyde-3-phosphate dehydrogenase-like, C-terminal domain"/>
    <property type="match status" value="1"/>
</dbReference>
<evidence type="ECO:0000259" key="2">
    <source>
        <dbReference type="SMART" id="SM00859"/>
    </source>
</evidence>
<dbReference type="Gene3D" id="3.40.50.720">
    <property type="entry name" value="NAD(P)-binding Rossmann-like Domain"/>
    <property type="match status" value="1"/>
</dbReference>
<dbReference type="GO" id="GO:0051287">
    <property type="term" value="F:NAD binding"/>
    <property type="evidence" value="ECO:0007669"/>
    <property type="project" value="InterPro"/>
</dbReference>
<dbReference type="InterPro" id="IPR000534">
    <property type="entry name" value="Semialdehyde_DH_NAD-bd"/>
</dbReference>
<dbReference type="Pfam" id="PF02774">
    <property type="entry name" value="Semialdhyde_dhC"/>
    <property type="match status" value="1"/>
</dbReference>
<dbReference type="SUPFAM" id="SSF51735">
    <property type="entry name" value="NAD(P)-binding Rossmann-fold domains"/>
    <property type="match status" value="1"/>
</dbReference>
<name>A0A967B0Z1_9MICO</name>
<gene>
    <name evidence="3" type="ORF">G9U51_13500</name>
</gene>
<keyword evidence="3" id="KW-0560">Oxidoreductase</keyword>
<dbReference type="EMBL" id="JAAOIV010000010">
    <property type="protein sequence ID" value="NHN56789.1"/>
    <property type="molecule type" value="Genomic_DNA"/>
</dbReference>
<organism evidence="3 4">
    <name type="scientific">Metallococcus carri</name>
    <dbReference type="NCBI Taxonomy" id="1656884"/>
    <lineage>
        <taxon>Bacteria</taxon>
        <taxon>Bacillati</taxon>
        <taxon>Actinomycetota</taxon>
        <taxon>Actinomycetes</taxon>
        <taxon>Micrococcales</taxon>
        <taxon>Dermacoccaceae</taxon>
        <taxon>Metallococcus</taxon>
    </lineage>
</organism>
<dbReference type="InterPro" id="IPR012280">
    <property type="entry name" value="Semialdhyde_DH_dimer_dom"/>
</dbReference>
<dbReference type="SMART" id="SM00859">
    <property type="entry name" value="Semialdhyde_dh"/>
    <property type="match status" value="1"/>
</dbReference>
<dbReference type="Gene3D" id="3.30.360.10">
    <property type="entry name" value="Dihydrodipicolinate Reductase, domain 2"/>
    <property type="match status" value="1"/>
</dbReference>
<dbReference type="NCBIfam" id="NF011456">
    <property type="entry name" value="PRK14874.1"/>
    <property type="match status" value="1"/>
</dbReference>
<dbReference type="RefSeq" id="WP_166197448.1">
    <property type="nucleotide sequence ID" value="NZ_JAAOIV010000010.1"/>
</dbReference>
<accession>A0A967B0Z1</accession>
<dbReference type="GO" id="GO:0004073">
    <property type="term" value="F:aspartate-semialdehyde dehydrogenase activity"/>
    <property type="evidence" value="ECO:0007669"/>
    <property type="project" value="UniProtKB-EC"/>
</dbReference>
<dbReference type="InterPro" id="IPR036291">
    <property type="entry name" value="NAD(P)-bd_dom_sf"/>
</dbReference>
<dbReference type="AlphaFoldDB" id="A0A967B0Z1"/>
<dbReference type="PANTHER" id="PTHR46278:SF2">
    <property type="entry name" value="ASPARTATE-SEMIALDEHYDE DEHYDROGENASE"/>
    <property type="match status" value="1"/>
</dbReference>
<keyword evidence="4" id="KW-1185">Reference proteome</keyword>
<feature type="domain" description="Semialdehyde dehydrogenase NAD-binding" evidence="2">
    <location>
        <begin position="7"/>
        <end position="122"/>
    </location>
</feature>
<evidence type="ECO:0000256" key="1">
    <source>
        <dbReference type="ARBA" id="ARBA00010584"/>
    </source>
</evidence>
<protein>
    <submittedName>
        <fullName evidence="3">Aspartate-semialdehyde dehydrogenase</fullName>
        <ecNumber evidence="3">1.2.1.11</ecNumber>
    </submittedName>
</protein>